<evidence type="ECO:0000256" key="1">
    <source>
        <dbReference type="SAM" id="Phobius"/>
    </source>
</evidence>
<evidence type="ECO:0000313" key="2">
    <source>
        <dbReference type="EMBL" id="CCI82505.1"/>
    </source>
</evidence>
<keyword evidence="3" id="KW-1185">Reference proteome</keyword>
<dbReference type="EMBL" id="CAKE01000025">
    <property type="protein sequence ID" value="CCI82505.1"/>
    <property type="molecule type" value="Genomic_DNA"/>
</dbReference>
<feature type="transmembrane region" description="Helical" evidence="1">
    <location>
        <begin position="135"/>
        <end position="154"/>
    </location>
</feature>
<dbReference type="Proteomes" id="UP000009320">
    <property type="component" value="Unassembled WGS sequence"/>
</dbReference>
<feature type="transmembrane region" description="Helical" evidence="1">
    <location>
        <begin position="57"/>
        <end position="77"/>
    </location>
</feature>
<proteinExistence type="predicted"/>
<evidence type="ECO:0000313" key="3">
    <source>
        <dbReference type="Proteomes" id="UP000009320"/>
    </source>
</evidence>
<protein>
    <recommendedName>
        <fullName evidence="4">DUF3278 domain-containing protein</fullName>
    </recommendedName>
</protein>
<dbReference type="Pfam" id="PF11683">
    <property type="entry name" value="DUF3278"/>
    <property type="match status" value="1"/>
</dbReference>
<feature type="transmembrane region" description="Helical" evidence="1">
    <location>
        <begin position="104"/>
        <end position="123"/>
    </location>
</feature>
<keyword evidence="1" id="KW-0812">Transmembrane</keyword>
<accession>I7KHY1</accession>
<sequence>MVRYMKFWYGIEGPLDEYKRQQMERIGNNLFFLTWIPMDFLVLLGLILNSLVNAEVAFWTVTIGWFITFMTFSFYAMHQIKKYQLDSNEVEENDYAQAKKHAHLRGWISGLLFGIFETIFLALTNDLPLISWDSLIIFVLGTVVFGFFAGFMFANRIKVVKDNK</sequence>
<keyword evidence="1" id="KW-0472">Membrane</keyword>
<dbReference type="STRING" id="1423758.FC41_GL001524"/>
<evidence type="ECO:0008006" key="4">
    <source>
        <dbReference type="Google" id="ProtNLM"/>
    </source>
</evidence>
<name>I7KHY1_9LACO</name>
<dbReference type="InterPro" id="IPR021697">
    <property type="entry name" value="DUF3278"/>
</dbReference>
<reference evidence="2 3" key="1">
    <citation type="submission" date="2012-06" db="EMBL/GenBank/DDBJ databases">
        <title>Draft Genome Sequence of Lactobacillus hominis Strain CRBIP 24.179T, isolated from human intestine.</title>
        <authorList>
            <person name="Cousin S."/>
            <person name="Ma L."/>
            <person name="Bizet C."/>
            <person name="Loux V."/>
            <person name="Bouchier C."/>
            <person name="Clermont D."/>
            <person name="Creno S."/>
        </authorList>
    </citation>
    <scope>NUCLEOTIDE SEQUENCE [LARGE SCALE GENOMIC DNA]</scope>
    <source>
        <strain evidence="3">CRBIP 24.179T</strain>
    </source>
</reference>
<gene>
    <name evidence="2" type="ORF">BN55_05245</name>
</gene>
<feature type="transmembrane region" description="Helical" evidence="1">
    <location>
        <begin position="30"/>
        <end position="51"/>
    </location>
</feature>
<dbReference type="AlphaFoldDB" id="I7KHY1"/>
<keyword evidence="1" id="KW-1133">Transmembrane helix</keyword>
<comment type="caution">
    <text evidence="2">The sequence shown here is derived from an EMBL/GenBank/DDBJ whole genome shotgun (WGS) entry which is preliminary data.</text>
</comment>
<organism evidence="2 3">
    <name type="scientific">Lactobacillus hominis DSM 23910 = CRBIP 24.179</name>
    <dbReference type="NCBI Taxonomy" id="1423758"/>
    <lineage>
        <taxon>Bacteria</taxon>
        <taxon>Bacillati</taxon>
        <taxon>Bacillota</taxon>
        <taxon>Bacilli</taxon>
        <taxon>Lactobacillales</taxon>
        <taxon>Lactobacillaceae</taxon>
        <taxon>Lactobacillus</taxon>
    </lineage>
</organism>